<dbReference type="SUPFAM" id="SSF55124">
    <property type="entry name" value="Nitrite/Sulfite reductase N-terminal domain-like"/>
    <property type="match status" value="2"/>
</dbReference>
<dbReference type="RefSeq" id="WP_003859983.1">
    <property type="nucleotide sequence ID" value="NZ_CP011309.1"/>
</dbReference>
<sequence>MSSDVVFQSVSVDSGVSVGTVSFPAGRVGASEWEMLADVAESQGDGAIYVTSLAQCQVRGGSYSHAEPCATVVATPGHFVALAREIAGAVRRELTVGLDAGDGAILRQSFDVGFLLVDASFHIHINGVSTGQSVAPDDVVEVVRGLADASELSELSVEAVSKLCTPVAPIALSAPKGNPAPIGWLEHDGVVSLGAGIPGGRVEARLARFIAVIEAETTITPWNSLIIHDLHEGVAEQVVKVLAPMGLVFDANSPLLESPAL</sequence>
<dbReference type="AlphaFoldDB" id="A0A0F6WQI2"/>
<gene>
    <name evidence="2" type="ORF">YH66_07850</name>
</gene>
<feature type="domain" description="Nitrite/Sulfite reductase ferredoxin-like" evidence="1">
    <location>
        <begin position="188"/>
        <end position="243"/>
    </location>
</feature>
<dbReference type="Pfam" id="PF03460">
    <property type="entry name" value="NIR_SIR_ferr"/>
    <property type="match status" value="1"/>
</dbReference>
<evidence type="ECO:0000313" key="3">
    <source>
        <dbReference type="Proteomes" id="UP000034037"/>
    </source>
</evidence>
<dbReference type="Proteomes" id="UP000034037">
    <property type="component" value="Chromosome"/>
</dbReference>
<dbReference type="InterPro" id="IPR036136">
    <property type="entry name" value="Nit/Sulf_reduc_fer-like_dom_sf"/>
</dbReference>
<keyword evidence="3" id="KW-1185">Reference proteome</keyword>
<evidence type="ECO:0000259" key="1">
    <source>
        <dbReference type="Pfam" id="PF03460"/>
    </source>
</evidence>
<dbReference type="HOGENOM" id="CLU_015667_0_1_11"/>
<organism evidence="2 3">
    <name type="scientific">[Brevibacterium] flavum</name>
    <dbReference type="NCBI Taxonomy" id="92706"/>
    <lineage>
        <taxon>Bacteria</taxon>
        <taxon>Bacillati</taxon>
        <taxon>Actinomycetota</taxon>
        <taxon>Actinomycetes</taxon>
        <taxon>Mycobacteriales</taxon>
        <taxon>Corynebacteriaceae</taxon>
        <taxon>Corynebacterium</taxon>
    </lineage>
</organism>
<reference evidence="2 3" key="1">
    <citation type="submission" date="2015-04" db="EMBL/GenBank/DDBJ databases">
        <title>Complete Genome Sequence of Brevibacterium flavum ATCC 15168.</title>
        <authorList>
            <person name="Ahn J."/>
            <person name="Park G."/>
            <person name="Jeon W."/>
            <person name="Jang Y."/>
            <person name="Jang M."/>
            <person name="Lee H."/>
            <person name="Lee H."/>
        </authorList>
    </citation>
    <scope>NUCLEOTIDE SEQUENCE [LARGE SCALE GENOMIC DNA]</scope>
    <source>
        <strain evidence="2 3">ATCC 15168</strain>
    </source>
</reference>
<name>A0A0F6WQI2_9CORY</name>
<protein>
    <recommendedName>
        <fullName evidence="1">Nitrite/Sulfite reductase ferredoxin-like domain-containing protein</fullName>
    </recommendedName>
</protein>
<accession>A0A0F6WQI2</accession>
<evidence type="ECO:0000313" key="2">
    <source>
        <dbReference type="EMBL" id="AKF27463.1"/>
    </source>
</evidence>
<proteinExistence type="predicted"/>
<dbReference type="InterPro" id="IPR005117">
    <property type="entry name" value="NiRdtase/SiRdtase_haem-b_fer"/>
</dbReference>
<dbReference type="EMBL" id="CP011309">
    <property type="protein sequence ID" value="AKF27463.1"/>
    <property type="molecule type" value="Genomic_DNA"/>
</dbReference>
<dbReference type="PATRIC" id="fig|92706.3.peg.1636"/>
<dbReference type="GO" id="GO:0016491">
    <property type="term" value="F:oxidoreductase activity"/>
    <property type="evidence" value="ECO:0007669"/>
    <property type="project" value="InterPro"/>
</dbReference>